<reference evidence="2" key="1">
    <citation type="submission" date="2019-12" db="EMBL/GenBank/DDBJ databases">
        <title>High-Quality draft genome sequences of three cyanobacteria isolated from the limestone walls of the Old Cathedral of Coimbra.</title>
        <authorList>
            <person name="Tiago I."/>
            <person name="Soares F."/>
            <person name="Portugal A."/>
        </authorList>
    </citation>
    <scope>NUCLEOTIDE SEQUENCE [LARGE SCALE GENOMIC DNA]</scope>
    <source>
        <strain evidence="2">C</strain>
    </source>
</reference>
<dbReference type="EMBL" id="WVIC01000026">
    <property type="protein sequence ID" value="NCJ07451.1"/>
    <property type="molecule type" value="Genomic_DNA"/>
</dbReference>
<protein>
    <submittedName>
        <fullName evidence="2">Uncharacterized protein</fullName>
    </submittedName>
</protein>
<comment type="caution">
    <text evidence="2">The sequence shown here is derived from an EMBL/GenBank/DDBJ whole genome shotgun (WGS) entry which is preliminary data.</text>
</comment>
<dbReference type="RefSeq" id="WP_161825928.1">
    <property type="nucleotide sequence ID" value="NZ_WVIC01000026.1"/>
</dbReference>
<keyword evidence="3" id="KW-1185">Reference proteome</keyword>
<feature type="compositionally biased region" description="Acidic residues" evidence="1">
    <location>
        <begin position="1"/>
        <end position="12"/>
    </location>
</feature>
<evidence type="ECO:0000256" key="1">
    <source>
        <dbReference type="SAM" id="MobiDB-lite"/>
    </source>
</evidence>
<accession>A0A8K2A0Q6</accession>
<evidence type="ECO:0000313" key="3">
    <source>
        <dbReference type="Proteomes" id="UP000607397"/>
    </source>
</evidence>
<dbReference type="AlphaFoldDB" id="A0A8K2A0Q6"/>
<proteinExistence type="predicted"/>
<name>A0A8K2A0Q6_9CYAN</name>
<evidence type="ECO:0000313" key="2">
    <source>
        <dbReference type="EMBL" id="NCJ07451.1"/>
    </source>
</evidence>
<organism evidence="2 3">
    <name type="scientific">Petrachloros mirabilis ULC683</name>
    <dbReference type="NCBI Taxonomy" id="2781853"/>
    <lineage>
        <taxon>Bacteria</taxon>
        <taxon>Bacillati</taxon>
        <taxon>Cyanobacteriota</taxon>
        <taxon>Cyanophyceae</taxon>
        <taxon>Synechococcales</taxon>
        <taxon>Petrachlorosaceae</taxon>
        <taxon>Petrachloros</taxon>
        <taxon>Petrachloros mirabilis</taxon>
    </lineage>
</organism>
<dbReference type="Proteomes" id="UP000607397">
    <property type="component" value="Unassembled WGS sequence"/>
</dbReference>
<feature type="region of interest" description="Disordered" evidence="1">
    <location>
        <begin position="1"/>
        <end position="33"/>
    </location>
</feature>
<sequence>MMGTDSLDDDPQAEYLRSHPGVLPGSGGEFSPLPQEAILDRTRYRHWHTGFTEIGQQRYQRQHMISIFLIFF</sequence>
<gene>
    <name evidence="2" type="ORF">GS597_13220</name>
</gene>